<dbReference type="GO" id="GO:0016491">
    <property type="term" value="F:oxidoreductase activity"/>
    <property type="evidence" value="ECO:0007669"/>
    <property type="project" value="InterPro"/>
</dbReference>
<sequence length="289" mass="31853">MASISTDALMCSFPGSQSPISSPTCLPQLESIQFVQVASSRFIEHKLHTIMVFPLLVVLAELLGIGVCVMMGTWFGNFQGSYAWREQPKVEFNYHPLFLSIGLLFLYGNGIIIYRVFPKTTKLYVKMGHTAVHLGAIAFAVVGLVAAFDSHNLRDKPIPNLYSLHSWIGIVVVSLFCLQWVLGFSAYLLPGLSVNLKKLYMPHHVFWGVALFGLAAATSLMGIVERSIFQKDRINITILAEESILINCMGVLLAAYAVVVIYIAVKSDYKRPSPDAAATETTPIIKPID</sequence>
<dbReference type="PROSITE" id="PS50939">
    <property type="entry name" value="CYTOCHROME_B561"/>
    <property type="match status" value="1"/>
</dbReference>
<dbReference type="Proteomes" id="UP001283361">
    <property type="component" value="Unassembled WGS sequence"/>
</dbReference>
<dbReference type="InterPro" id="IPR043205">
    <property type="entry name" value="CYB561/CYBRD1-like"/>
</dbReference>
<evidence type="ECO:0000256" key="4">
    <source>
        <dbReference type="ARBA" id="ARBA00022617"/>
    </source>
</evidence>
<dbReference type="GO" id="GO:0016020">
    <property type="term" value="C:membrane"/>
    <property type="evidence" value="ECO:0007669"/>
    <property type="project" value="UniProtKB-SubCell"/>
</dbReference>
<keyword evidence="5 11" id="KW-0812">Transmembrane</keyword>
<feature type="domain" description="Cytochrome b561" evidence="12">
    <location>
        <begin position="59"/>
        <end position="265"/>
    </location>
</feature>
<evidence type="ECO:0000256" key="11">
    <source>
        <dbReference type="SAM" id="Phobius"/>
    </source>
</evidence>
<comment type="caution">
    <text evidence="13">The sequence shown here is derived from an EMBL/GenBank/DDBJ whole genome shotgun (WGS) entry which is preliminary data.</text>
</comment>
<evidence type="ECO:0000256" key="9">
    <source>
        <dbReference type="ARBA" id="ARBA00023004"/>
    </source>
</evidence>
<comment type="cofactor">
    <cofactor evidence="1">
        <name>heme b</name>
        <dbReference type="ChEBI" id="CHEBI:60344"/>
    </cofactor>
</comment>
<dbReference type="GO" id="GO:0046872">
    <property type="term" value="F:metal ion binding"/>
    <property type="evidence" value="ECO:0007669"/>
    <property type="project" value="UniProtKB-KW"/>
</dbReference>
<dbReference type="SMART" id="SM00665">
    <property type="entry name" value="B561"/>
    <property type="match status" value="1"/>
</dbReference>
<name>A0AAE0YWS8_9GAST</name>
<dbReference type="InterPro" id="IPR006593">
    <property type="entry name" value="Cyt_b561/ferric_Rdtase_TM"/>
</dbReference>
<evidence type="ECO:0000256" key="3">
    <source>
        <dbReference type="ARBA" id="ARBA00022448"/>
    </source>
</evidence>
<feature type="transmembrane region" description="Helical" evidence="11">
    <location>
        <begin position="50"/>
        <end position="75"/>
    </location>
</feature>
<evidence type="ECO:0000259" key="12">
    <source>
        <dbReference type="PROSITE" id="PS50939"/>
    </source>
</evidence>
<keyword evidence="10 11" id="KW-0472">Membrane</keyword>
<evidence type="ECO:0000313" key="13">
    <source>
        <dbReference type="EMBL" id="KAK3758106.1"/>
    </source>
</evidence>
<keyword evidence="8 11" id="KW-1133">Transmembrane helix</keyword>
<accession>A0AAE0YWS8</accession>
<keyword evidence="3" id="KW-0813">Transport</keyword>
<gene>
    <name evidence="13" type="ORF">RRG08_006681</name>
</gene>
<keyword evidence="9" id="KW-0408">Iron</keyword>
<evidence type="ECO:0000256" key="7">
    <source>
        <dbReference type="ARBA" id="ARBA00022982"/>
    </source>
</evidence>
<dbReference type="Gene3D" id="1.20.120.1770">
    <property type="match status" value="1"/>
</dbReference>
<feature type="transmembrane region" description="Helical" evidence="11">
    <location>
        <begin position="204"/>
        <end position="224"/>
    </location>
</feature>
<evidence type="ECO:0000256" key="10">
    <source>
        <dbReference type="ARBA" id="ARBA00023136"/>
    </source>
</evidence>
<dbReference type="PANTHER" id="PTHR10106">
    <property type="entry name" value="CYTOCHROME B561-RELATED"/>
    <property type="match status" value="1"/>
</dbReference>
<evidence type="ECO:0000256" key="6">
    <source>
        <dbReference type="ARBA" id="ARBA00022723"/>
    </source>
</evidence>
<keyword evidence="7" id="KW-0249">Electron transport</keyword>
<comment type="subcellular location">
    <subcellularLocation>
        <location evidence="2">Membrane</location>
        <topology evidence="2">Multi-pass membrane protein</topology>
    </subcellularLocation>
</comment>
<dbReference type="EMBL" id="JAWDGP010005301">
    <property type="protein sequence ID" value="KAK3758106.1"/>
    <property type="molecule type" value="Genomic_DNA"/>
</dbReference>
<proteinExistence type="predicted"/>
<dbReference type="AlphaFoldDB" id="A0AAE0YWS8"/>
<organism evidence="13 14">
    <name type="scientific">Elysia crispata</name>
    <name type="common">lettuce slug</name>
    <dbReference type="NCBI Taxonomy" id="231223"/>
    <lineage>
        <taxon>Eukaryota</taxon>
        <taxon>Metazoa</taxon>
        <taxon>Spiralia</taxon>
        <taxon>Lophotrochozoa</taxon>
        <taxon>Mollusca</taxon>
        <taxon>Gastropoda</taxon>
        <taxon>Heterobranchia</taxon>
        <taxon>Euthyneura</taxon>
        <taxon>Panpulmonata</taxon>
        <taxon>Sacoglossa</taxon>
        <taxon>Placobranchoidea</taxon>
        <taxon>Plakobranchidae</taxon>
        <taxon>Elysia</taxon>
    </lineage>
</organism>
<evidence type="ECO:0000256" key="5">
    <source>
        <dbReference type="ARBA" id="ARBA00022692"/>
    </source>
</evidence>
<dbReference type="Pfam" id="PF03188">
    <property type="entry name" value="Cytochrom_B561"/>
    <property type="match status" value="1"/>
</dbReference>
<protein>
    <recommendedName>
        <fullName evidence="12">Cytochrome b561 domain-containing protein</fullName>
    </recommendedName>
</protein>
<evidence type="ECO:0000256" key="1">
    <source>
        <dbReference type="ARBA" id="ARBA00001970"/>
    </source>
</evidence>
<evidence type="ECO:0000313" key="14">
    <source>
        <dbReference type="Proteomes" id="UP001283361"/>
    </source>
</evidence>
<keyword evidence="6" id="KW-0479">Metal-binding</keyword>
<feature type="transmembrane region" description="Helical" evidence="11">
    <location>
        <begin position="168"/>
        <end position="192"/>
    </location>
</feature>
<dbReference type="FunFam" id="1.20.120.1770:FF:000001">
    <property type="entry name" value="Cytochrome b reductase 1"/>
    <property type="match status" value="1"/>
</dbReference>
<reference evidence="13" key="1">
    <citation type="journal article" date="2023" name="G3 (Bethesda)">
        <title>A reference genome for the long-term kleptoplast-retaining sea slug Elysia crispata morphotype clarki.</title>
        <authorList>
            <person name="Eastman K.E."/>
            <person name="Pendleton A.L."/>
            <person name="Shaikh M.A."/>
            <person name="Suttiyut T."/>
            <person name="Ogas R."/>
            <person name="Tomko P."/>
            <person name="Gavelis G."/>
            <person name="Widhalm J.R."/>
            <person name="Wisecaver J.H."/>
        </authorList>
    </citation>
    <scope>NUCLEOTIDE SEQUENCE</scope>
    <source>
        <strain evidence="13">ECLA1</strain>
    </source>
</reference>
<evidence type="ECO:0000256" key="2">
    <source>
        <dbReference type="ARBA" id="ARBA00004141"/>
    </source>
</evidence>
<keyword evidence="14" id="KW-1185">Reference proteome</keyword>
<keyword evidence="4" id="KW-0349">Heme</keyword>
<dbReference type="PANTHER" id="PTHR10106:SF0">
    <property type="entry name" value="LD36721P"/>
    <property type="match status" value="1"/>
</dbReference>
<feature type="transmembrane region" description="Helical" evidence="11">
    <location>
        <begin position="244"/>
        <end position="265"/>
    </location>
</feature>
<evidence type="ECO:0000256" key="8">
    <source>
        <dbReference type="ARBA" id="ARBA00022989"/>
    </source>
</evidence>
<feature type="transmembrane region" description="Helical" evidence="11">
    <location>
        <begin position="95"/>
        <end position="117"/>
    </location>
</feature>
<feature type="transmembrane region" description="Helical" evidence="11">
    <location>
        <begin position="129"/>
        <end position="148"/>
    </location>
</feature>